<feature type="compositionally biased region" description="Basic residues" evidence="2">
    <location>
        <begin position="604"/>
        <end position="632"/>
    </location>
</feature>
<dbReference type="AlphaFoldDB" id="A0A7R9FSB8"/>
<sequence>MDGGQAVISAAPQLNASHVSARDGADSDKRSQWTEHKAPDGRTYYYNSMTKESSWEKPDELETPAELLLSKCPWKEYKAENGKTYYHNVDTKDSSWTLPKELELKARVLAESMGDALKEREEEKGGRDSTTPPGEGGEGERLEEEEGYEAASPHTPSSLTPDPGTIFPPAGHLMPSETNKGGGSSVLDQAMAATLAAIHMPAPLTTNERDEGELEEGEAEEEQAARQVTTTPDAGIHRSYKDKKEAIEAFKELLREKEVPSNVAWEQALRLIKHDPRFETLQRLNEKKQAFNAYKTQRAKEEKEEQRLRLKKNKEDLEQFLLNHEEMNSYIKYYRCEELFGHLEAWKAVPEPERRDIYEDVIFNLAKREKEQVKLQRKRNMKVLSSILDSMVDVTYKTTWQEAQLSLVDNPSFANDKDLLRMDKEDALIVFEDHIRQLEQEEHEERERERKIQRRQQRKNRDNFVELKARFHDEKKIIKEILREKNFTVVVDTSFEEFATVVCEDKRSATLDAGNVKLTYNALMEKAEAREKERLKEEARKLRRMENTFRALLHSVSMKPDSTWEEIRPKIESDPAYLAFTLESERQRIFKEYALHLEEACAHLHPRSKRKKRHGRSRRSRSRSRSRTRSRSHSGSESGEERGSRSRRRKRRSRSSSSSSSSSRESEEDRKHRRNRKKRRKRSSSSSVSDRERSRRGGSNKKKKRAKHRHHRKKHEGDDGEEGEGRRGKASPEEGEVSDEEQLEEKREQLLRQLREDPDTEI</sequence>
<evidence type="ECO:0000256" key="2">
    <source>
        <dbReference type="SAM" id="MobiDB-lite"/>
    </source>
</evidence>
<feature type="domain" description="WW" evidence="3">
    <location>
        <begin position="27"/>
        <end position="60"/>
    </location>
</feature>
<proteinExistence type="predicted"/>
<feature type="compositionally biased region" description="Basic and acidic residues" evidence="2">
    <location>
        <begin position="116"/>
        <end position="127"/>
    </location>
</feature>
<evidence type="ECO:0000256" key="1">
    <source>
        <dbReference type="SAM" id="Coils"/>
    </source>
</evidence>
<dbReference type="Pfam" id="PF01846">
    <property type="entry name" value="FF"/>
    <property type="match status" value="2"/>
</dbReference>
<name>A0A7R9FSB8_9CRUS</name>
<gene>
    <name evidence="5" type="ORF">DSTB1V02_LOCUS12966</name>
</gene>
<dbReference type="Pfam" id="PF00397">
    <property type="entry name" value="WW"/>
    <property type="match status" value="2"/>
</dbReference>
<dbReference type="PANTHER" id="PTHR11864">
    <property type="entry name" value="PRE-MRNA-PROCESSING PROTEIN PRP40"/>
    <property type="match status" value="1"/>
</dbReference>
<accession>A0A7R9FSB8</accession>
<feature type="compositionally biased region" description="Basic and acidic residues" evidence="2">
    <location>
        <begin position="723"/>
        <end position="732"/>
    </location>
</feature>
<feature type="compositionally biased region" description="Basic residues" evidence="2">
    <location>
        <begin position="645"/>
        <end position="654"/>
    </location>
</feature>
<dbReference type="EMBL" id="LR904988">
    <property type="protein sequence ID" value="CAD7253216.1"/>
    <property type="molecule type" value="Genomic_DNA"/>
</dbReference>
<dbReference type="InterPro" id="IPR002713">
    <property type="entry name" value="FF_domain"/>
</dbReference>
<dbReference type="Proteomes" id="UP000677054">
    <property type="component" value="Unassembled WGS sequence"/>
</dbReference>
<feature type="region of interest" description="Disordered" evidence="2">
    <location>
        <begin position="1"/>
        <end position="45"/>
    </location>
</feature>
<dbReference type="InterPro" id="IPR036517">
    <property type="entry name" value="FF_domain_sf"/>
</dbReference>
<dbReference type="PANTHER" id="PTHR11864:SF0">
    <property type="entry name" value="PRP40 PRE-MRNA PROCESSING FACTOR 40 HOMOLOG A (YEAST)"/>
    <property type="match status" value="1"/>
</dbReference>
<evidence type="ECO:0000313" key="6">
    <source>
        <dbReference type="Proteomes" id="UP000677054"/>
    </source>
</evidence>
<feature type="coiled-coil region" evidence="1">
    <location>
        <begin position="284"/>
        <end position="320"/>
    </location>
</feature>
<dbReference type="SUPFAM" id="SSF51045">
    <property type="entry name" value="WW domain"/>
    <property type="match status" value="2"/>
</dbReference>
<dbReference type="PROSITE" id="PS51676">
    <property type="entry name" value="FF"/>
    <property type="match status" value="3"/>
</dbReference>
<dbReference type="GO" id="GO:0045292">
    <property type="term" value="P:mRNA cis splicing, via spliceosome"/>
    <property type="evidence" value="ECO:0007669"/>
    <property type="project" value="InterPro"/>
</dbReference>
<dbReference type="InterPro" id="IPR039726">
    <property type="entry name" value="Prp40-like"/>
</dbReference>
<protein>
    <submittedName>
        <fullName evidence="5">Uncharacterized protein</fullName>
    </submittedName>
</protein>
<dbReference type="GO" id="GO:0003723">
    <property type="term" value="F:RNA binding"/>
    <property type="evidence" value="ECO:0007669"/>
    <property type="project" value="TreeGrafter"/>
</dbReference>
<evidence type="ECO:0000259" key="4">
    <source>
        <dbReference type="PROSITE" id="PS51676"/>
    </source>
</evidence>
<dbReference type="FunFam" id="1.10.10.440:FF:000002">
    <property type="entry name" value="pre-mRNA-processing factor 40 homolog A isoform X1"/>
    <property type="match status" value="1"/>
</dbReference>
<dbReference type="SMART" id="SM00456">
    <property type="entry name" value="WW"/>
    <property type="match status" value="2"/>
</dbReference>
<feature type="compositionally biased region" description="Acidic residues" evidence="2">
    <location>
        <begin position="210"/>
        <end position="222"/>
    </location>
</feature>
<dbReference type="InterPro" id="IPR001202">
    <property type="entry name" value="WW_dom"/>
</dbReference>
<evidence type="ECO:0000259" key="3">
    <source>
        <dbReference type="PROSITE" id="PS50020"/>
    </source>
</evidence>
<feature type="region of interest" description="Disordered" evidence="2">
    <location>
        <begin position="604"/>
        <end position="762"/>
    </location>
</feature>
<feature type="domain" description="FF" evidence="4">
    <location>
        <begin position="367"/>
        <end position="437"/>
    </location>
</feature>
<dbReference type="OrthoDB" id="187617at2759"/>
<dbReference type="SMART" id="SM00441">
    <property type="entry name" value="FF"/>
    <property type="match status" value="3"/>
</dbReference>
<keyword evidence="6" id="KW-1185">Reference proteome</keyword>
<dbReference type="Gene3D" id="1.10.10.440">
    <property type="entry name" value="FF domain"/>
    <property type="match status" value="4"/>
</dbReference>
<dbReference type="FunFam" id="2.20.70.10:FF:000050">
    <property type="entry name" value="pre-mRNA-processing factor 40 homolog B isoform X1"/>
    <property type="match status" value="1"/>
</dbReference>
<feature type="region of interest" description="Disordered" evidence="2">
    <location>
        <begin position="113"/>
        <end position="185"/>
    </location>
</feature>
<feature type="coiled-coil region" evidence="1">
    <location>
        <begin position="421"/>
        <end position="458"/>
    </location>
</feature>
<dbReference type="Gene3D" id="2.20.70.10">
    <property type="match status" value="2"/>
</dbReference>
<dbReference type="GO" id="GO:0005685">
    <property type="term" value="C:U1 snRNP"/>
    <property type="evidence" value="ECO:0007669"/>
    <property type="project" value="TreeGrafter"/>
</dbReference>
<dbReference type="CDD" id="cd00201">
    <property type="entry name" value="WW"/>
    <property type="match status" value="2"/>
</dbReference>
<dbReference type="GO" id="GO:0071004">
    <property type="term" value="C:U2-type prespliceosome"/>
    <property type="evidence" value="ECO:0007669"/>
    <property type="project" value="TreeGrafter"/>
</dbReference>
<feature type="coiled-coil region" evidence="1">
    <location>
        <begin position="525"/>
        <end position="552"/>
    </location>
</feature>
<feature type="domain" description="FF" evidence="4">
    <location>
        <begin position="532"/>
        <end position="596"/>
    </location>
</feature>
<evidence type="ECO:0000313" key="5">
    <source>
        <dbReference type="EMBL" id="CAD7253216.1"/>
    </source>
</evidence>
<feature type="compositionally biased region" description="Acidic residues" evidence="2">
    <location>
        <begin position="733"/>
        <end position="743"/>
    </location>
</feature>
<feature type="region of interest" description="Disordered" evidence="2">
    <location>
        <begin position="200"/>
        <end position="240"/>
    </location>
</feature>
<dbReference type="FunFam" id="1.10.10.440:FF:000015">
    <property type="entry name" value="pre-mRNA-processing factor 40 homolog B isoform X2"/>
    <property type="match status" value="1"/>
</dbReference>
<dbReference type="SUPFAM" id="SSF81698">
    <property type="entry name" value="FF domain"/>
    <property type="match status" value="4"/>
</dbReference>
<feature type="domain" description="WW" evidence="3">
    <location>
        <begin position="73"/>
        <end position="101"/>
    </location>
</feature>
<feature type="compositionally biased region" description="Basic residues" evidence="2">
    <location>
        <begin position="696"/>
        <end position="714"/>
    </location>
</feature>
<organism evidence="5">
    <name type="scientific">Darwinula stevensoni</name>
    <dbReference type="NCBI Taxonomy" id="69355"/>
    <lineage>
        <taxon>Eukaryota</taxon>
        <taxon>Metazoa</taxon>
        <taxon>Ecdysozoa</taxon>
        <taxon>Arthropoda</taxon>
        <taxon>Crustacea</taxon>
        <taxon>Oligostraca</taxon>
        <taxon>Ostracoda</taxon>
        <taxon>Podocopa</taxon>
        <taxon>Podocopida</taxon>
        <taxon>Darwinulocopina</taxon>
        <taxon>Darwinuloidea</taxon>
        <taxon>Darwinulidae</taxon>
        <taxon>Darwinula</taxon>
    </lineage>
</organism>
<feature type="compositionally biased region" description="Basic residues" evidence="2">
    <location>
        <begin position="671"/>
        <end position="683"/>
    </location>
</feature>
<feature type="domain" description="FF" evidence="4">
    <location>
        <begin position="243"/>
        <end position="297"/>
    </location>
</feature>
<dbReference type="EMBL" id="CAJPEV010005471">
    <property type="protein sequence ID" value="CAG0903191.1"/>
    <property type="molecule type" value="Genomic_DNA"/>
</dbReference>
<feature type="compositionally biased region" description="Basic and acidic residues" evidence="2">
    <location>
        <begin position="744"/>
        <end position="762"/>
    </location>
</feature>
<dbReference type="Pfam" id="PF25432">
    <property type="entry name" value="FF_PRPF40A"/>
    <property type="match status" value="1"/>
</dbReference>
<feature type="compositionally biased region" description="Basic and acidic residues" evidence="2">
    <location>
        <begin position="20"/>
        <end position="40"/>
    </location>
</feature>
<reference evidence="5" key="1">
    <citation type="submission" date="2020-11" db="EMBL/GenBank/DDBJ databases">
        <authorList>
            <person name="Tran Van P."/>
        </authorList>
    </citation>
    <scope>NUCLEOTIDE SEQUENCE</scope>
</reference>
<dbReference type="PROSITE" id="PS01159">
    <property type="entry name" value="WW_DOMAIN_1"/>
    <property type="match status" value="2"/>
</dbReference>
<dbReference type="InterPro" id="IPR036020">
    <property type="entry name" value="WW_dom_sf"/>
</dbReference>
<keyword evidence="1" id="KW-0175">Coiled coil</keyword>
<dbReference type="PROSITE" id="PS50020">
    <property type="entry name" value="WW_DOMAIN_2"/>
    <property type="match status" value="2"/>
</dbReference>